<dbReference type="AlphaFoldDB" id="V4M5B9"/>
<dbReference type="KEGG" id="eus:EUTSA_v10022037mg"/>
<name>V4M5B9_EUTSA</name>
<dbReference type="Proteomes" id="UP000030689">
    <property type="component" value="Unassembled WGS sequence"/>
</dbReference>
<feature type="signal peptide" evidence="6">
    <location>
        <begin position="1"/>
        <end position="26"/>
    </location>
</feature>
<dbReference type="OMA" id="LELQFTW"/>
<dbReference type="STRING" id="72664.V4M5B9"/>
<evidence type="ECO:0000256" key="1">
    <source>
        <dbReference type="ARBA" id="ARBA00004613"/>
    </source>
</evidence>
<feature type="chain" id="PRO_5043825597" evidence="6">
    <location>
        <begin position="27"/>
        <end position="138"/>
    </location>
</feature>
<keyword evidence="4" id="KW-0964">Secreted</keyword>
<evidence type="ECO:0000256" key="5">
    <source>
        <dbReference type="ARBA" id="ARBA00022729"/>
    </source>
</evidence>
<keyword evidence="3" id="KW-0713">Self-incompatibility</keyword>
<comment type="similarity">
    <text evidence="2">Belongs to the plant self-incompatibility (S1) protein family.</text>
</comment>
<dbReference type="InterPro" id="IPR010264">
    <property type="entry name" value="Self-incomp_S1"/>
</dbReference>
<proteinExistence type="inferred from homology"/>
<dbReference type="GO" id="GO:0005576">
    <property type="term" value="C:extracellular region"/>
    <property type="evidence" value="ECO:0007669"/>
    <property type="project" value="UniProtKB-SubCell"/>
</dbReference>
<sequence length="138" mass="15550">MITTKAIGYSLFLVYLALALISSSSADEASIFTVKLINFLEPGSSPVTIHCTSPPKRDTFTSVLNRGEGFPFQFDTTQQVQWSCDISSGGKKGSFLIFDVNRDRGRCKLDGLCLWRIYRDGLFLYNAPLNKFEKQFSW</sequence>
<evidence type="ECO:0000256" key="6">
    <source>
        <dbReference type="SAM" id="SignalP"/>
    </source>
</evidence>
<evidence type="ECO:0000313" key="7">
    <source>
        <dbReference type="EMBL" id="ESQ47473.1"/>
    </source>
</evidence>
<evidence type="ECO:0000313" key="8">
    <source>
        <dbReference type="Proteomes" id="UP000030689"/>
    </source>
</evidence>
<dbReference type="EMBL" id="KI517408">
    <property type="protein sequence ID" value="ESQ47473.1"/>
    <property type="molecule type" value="Genomic_DNA"/>
</dbReference>
<protein>
    <submittedName>
        <fullName evidence="7">Uncharacterized protein</fullName>
    </submittedName>
</protein>
<evidence type="ECO:0000256" key="4">
    <source>
        <dbReference type="ARBA" id="ARBA00022525"/>
    </source>
</evidence>
<dbReference type="eggNOG" id="ENOG502SYSC">
    <property type="taxonomic scope" value="Eukaryota"/>
</dbReference>
<gene>
    <name evidence="7" type="ORF">EUTSA_v10022037mg</name>
</gene>
<evidence type="ECO:0000256" key="2">
    <source>
        <dbReference type="ARBA" id="ARBA00005581"/>
    </source>
</evidence>
<reference evidence="7 8" key="1">
    <citation type="journal article" date="2013" name="Front. Plant Sci.">
        <title>The Reference Genome of the Halophytic Plant Eutrema salsugineum.</title>
        <authorList>
            <person name="Yang R."/>
            <person name="Jarvis D.E."/>
            <person name="Chen H."/>
            <person name="Beilstein M.A."/>
            <person name="Grimwood J."/>
            <person name="Jenkins J."/>
            <person name="Shu S."/>
            <person name="Prochnik S."/>
            <person name="Xin M."/>
            <person name="Ma C."/>
            <person name="Schmutz J."/>
            <person name="Wing R.A."/>
            <person name="Mitchell-Olds T."/>
            <person name="Schumaker K.S."/>
            <person name="Wang X."/>
        </authorList>
    </citation>
    <scope>NUCLEOTIDE SEQUENCE [LARGE SCALE GENOMIC DNA]</scope>
</reference>
<comment type="subcellular location">
    <subcellularLocation>
        <location evidence="1">Secreted</location>
    </subcellularLocation>
</comment>
<organism evidence="7 8">
    <name type="scientific">Eutrema salsugineum</name>
    <name type="common">Saltwater cress</name>
    <name type="synonym">Sisymbrium salsugineum</name>
    <dbReference type="NCBI Taxonomy" id="72664"/>
    <lineage>
        <taxon>Eukaryota</taxon>
        <taxon>Viridiplantae</taxon>
        <taxon>Streptophyta</taxon>
        <taxon>Embryophyta</taxon>
        <taxon>Tracheophyta</taxon>
        <taxon>Spermatophyta</taxon>
        <taxon>Magnoliopsida</taxon>
        <taxon>eudicotyledons</taxon>
        <taxon>Gunneridae</taxon>
        <taxon>Pentapetalae</taxon>
        <taxon>rosids</taxon>
        <taxon>malvids</taxon>
        <taxon>Brassicales</taxon>
        <taxon>Brassicaceae</taxon>
        <taxon>Eutremeae</taxon>
        <taxon>Eutrema</taxon>
    </lineage>
</organism>
<keyword evidence="8" id="KW-1185">Reference proteome</keyword>
<accession>V4M5B9</accession>
<evidence type="ECO:0000256" key="3">
    <source>
        <dbReference type="ARBA" id="ARBA00022471"/>
    </source>
</evidence>
<keyword evidence="5 6" id="KW-0732">Signal</keyword>
<dbReference type="OrthoDB" id="1099711at2759"/>
<dbReference type="GO" id="GO:0060320">
    <property type="term" value="P:rejection of self pollen"/>
    <property type="evidence" value="ECO:0007669"/>
    <property type="project" value="UniProtKB-KW"/>
</dbReference>
<dbReference type="Pfam" id="PF05938">
    <property type="entry name" value="Self-incomp_S1"/>
    <property type="match status" value="1"/>
</dbReference>
<dbReference type="Gramene" id="ESQ47473">
    <property type="protein sequence ID" value="ESQ47473"/>
    <property type="gene ID" value="EUTSA_v10022037mg"/>
</dbReference>